<dbReference type="PANTHER" id="PTHR33116">
    <property type="entry name" value="REVERSE TRANSCRIPTASE ZINC-BINDING DOMAIN-CONTAINING PROTEIN-RELATED-RELATED"/>
    <property type="match status" value="1"/>
</dbReference>
<dbReference type="InterPro" id="IPR036691">
    <property type="entry name" value="Endo/exonu/phosph_ase_sf"/>
</dbReference>
<evidence type="ECO:0000259" key="1">
    <source>
        <dbReference type="Pfam" id="PF00078"/>
    </source>
</evidence>
<dbReference type="Pfam" id="PF00078">
    <property type="entry name" value="RVT_1"/>
    <property type="match status" value="1"/>
</dbReference>
<proteinExistence type="predicted"/>
<sequence length="1292" mass="145565">MGYNRSFRIAKRFDIGLEDGQSVQVRIRESKKCHVCSVCIGKDAARWLVKCVEENIIREGESSFICTFRENELGFVIRRSGNDFGRFVELMVYGSGGLKGHLKEASTVNDMTSNSVPTHGFTDGEKQHNKQVVVGGDTTSMPCRNHDKGGRHTWSSRFFPHMENSEKLKRQERTLCDFCGEAGKEKLEGFGANFSEVIYAKNEVMSNLKVKLTCDTDGNWKASWVRLVDANLCALSGPLPGPPPGPQRPYIILSQCFSSPVGSCKPCSSDPGLQTQKANGTIVLYDSEPTEPEVATPSPTDLAFAGHLRSVHNVSGVVGSTADDFSSLGGSEFSSEDDDNISLVWEDPEAVGEGNKLVCWGSDDDPLVMEPLAISKPEEDGMRDVGAALQVHEAEVNPSDWVVGRLKRIGKILGASYKGNEESITRLLLAIDGRRIQNSHEETKLDLIDRGIVRSLWGIHHVDWFYLGSEEASGGILLMWDRRVVERIEVAMGHFSVSCKFQNVFDQKEWAFSGVYGPNIDRERLIMWEELAGVASWWGVPWVVGGDFNAVRFPSDHLGEGQGVVGFLYFLWDTPSYILACKLKALKLDLKKCNEEVFGHVGVKKNQLMSELNELDALVEIRHLTGEEIQKKALFVADLERTCLLKEISWRKKSRALWLREGDKNTKFFQRLANSNRRYNSISTLSINGELSTDSDVISKFITQFYQHLFEEEDCDRPLLDGLDFSMITKADALWLECPFDKDEVAGVVFGFNGDKAPGPDGFSMGFFQCCWDTIHLDIMAVLNYFHGVCSFEKSLNATFVALIPKKMEAVEVKDFRPISLILDSVLIANECLDSRLKQEDPGVLCKLDVEKAYDHACFSILVNGCPSGFFPSSRGLRQGDPLSPLLFVIVMEALSHLLDQVVQEGLFSGFKVGTLAANSLVVSHLLFTDDTLIFCGADSDQLYNLRYVFIWFEAVSSLKINLSKSEIVTVGDVPHIEELRHLLGCKNSVLPMKYLGLPLGATFKETTIWNPVLKKVEKRLASWKRLYLSKGGKITLIKSTLSSIPTYFLLLFPIPSRVANRLEKFQKDFLWCRLDEKPKYHLVNWSHFCAPLQSGGLAIRDLRRFNQSLLGKWLWQYGLERKALWRSVIEVKYESLWGGWCLKMGKGPYGVSLWKFIRRGWDAFYHHCFFLAFPELFVISRDKEASVADLMSFPNGLLHWDLNFFRNVQDWELESLTNFMDLLYSLPVRGDGEDRLCWRHNPNKGFTVKGVLSLFVSSSWVFSLEDYLEGESSSSDSILLLDSYSGETFDH</sequence>
<dbReference type="InterPro" id="IPR000477">
    <property type="entry name" value="RT_dom"/>
</dbReference>
<organism evidence="2">
    <name type="scientific">Fagus sylvatica</name>
    <name type="common">Beechnut</name>
    <dbReference type="NCBI Taxonomy" id="28930"/>
    <lineage>
        <taxon>Eukaryota</taxon>
        <taxon>Viridiplantae</taxon>
        <taxon>Streptophyta</taxon>
        <taxon>Embryophyta</taxon>
        <taxon>Tracheophyta</taxon>
        <taxon>Spermatophyta</taxon>
        <taxon>Magnoliopsida</taxon>
        <taxon>eudicotyledons</taxon>
        <taxon>Gunneridae</taxon>
        <taxon>Pentapetalae</taxon>
        <taxon>rosids</taxon>
        <taxon>fabids</taxon>
        <taxon>Fagales</taxon>
        <taxon>Fagaceae</taxon>
        <taxon>Fagus</taxon>
    </lineage>
</organism>
<evidence type="ECO:0000313" key="2">
    <source>
        <dbReference type="EMBL" id="SPD29061.1"/>
    </source>
</evidence>
<dbReference type="Gene3D" id="3.60.10.10">
    <property type="entry name" value="Endonuclease/exonuclease/phosphatase"/>
    <property type="match status" value="1"/>
</dbReference>
<reference evidence="2" key="1">
    <citation type="submission" date="2018-02" db="EMBL/GenBank/DDBJ databases">
        <authorList>
            <person name="Cohen D.B."/>
            <person name="Kent A.D."/>
        </authorList>
    </citation>
    <scope>NUCLEOTIDE SEQUENCE</scope>
</reference>
<accession>A0A2N9IYD3</accession>
<dbReference type="InterPro" id="IPR043502">
    <property type="entry name" value="DNA/RNA_pol_sf"/>
</dbReference>
<dbReference type="EMBL" id="OIVN01006257">
    <property type="protein sequence ID" value="SPD29061.1"/>
    <property type="molecule type" value="Genomic_DNA"/>
</dbReference>
<dbReference type="PANTHER" id="PTHR33116:SF78">
    <property type="entry name" value="OS12G0587133 PROTEIN"/>
    <property type="match status" value="1"/>
</dbReference>
<gene>
    <name evidence="2" type="ORF">FSB_LOCUS56943</name>
</gene>
<dbReference type="SUPFAM" id="SSF56219">
    <property type="entry name" value="DNase I-like"/>
    <property type="match status" value="1"/>
</dbReference>
<feature type="domain" description="Reverse transcriptase" evidence="1">
    <location>
        <begin position="854"/>
        <end position="999"/>
    </location>
</feature>
<dbReference type="SUPFAM" id="SSF56672">
    <property type="entry name" value="DNA/RNA polymerases"/>
    <property type="match status" value="1"/>
</dbReference>
<dbReference type="CDD" id="cd01650">
    <property type="entry name" value="RT_nLTR_like"/>
    <property type="match status" value="1"/>
</dbReference>
<protein>
    <recommendedName>
        <fullName evidence="1">Reverse transcriptase domain-containing protein</fullName>
    </recommendedName>
</protein>
<name>A0A2N9IYD3_FAGSY</name>